<reference evidence="2" key="1">
    <citation type="submission" date="2020-02" db="EMBL/GenBank/DDBJ databases">
        <authorList>
            <person name="Meier V. D."/>
        </authorList>
    </citation>
    <scope>NUCLEOTIDE SEQUENCE</scope>
    <source>
        <strain evidence="2">AVDCRST_MAG93</strain>
    </source>
</reference>
<sequence>ERGSAVHRLPRAAGHPGRQPRLPARAWPRGLR</sequence>
<gene>
    <name evidence="2" type="ORF">AVDCRST_MAG93-5539</name>
</gene>
<feature type="non-terminal residue" evidence="2">
    <location>
        <position position="32"/>
    </location>
</feature>
<accession>A0A6J4KXN5</accession>
<dbReference type="EMBL" id="CADCTR010001871">
    <property type="protein sequence ID" value="CAA9316827.1"/>
    <property type="molecule type" value="Genomic_DNA"/>
</dbReference>
<protein>
    <submittedName>
        <fullName evidence="2">Uncharacterized protein</fullName>
    </submittedName>
</protein>
<feature type="non-terminal residue" evidence="2">
    <location>
        <position position="1"/>
    </location>
</feature>
<dbReference type="AlphaFoldDB" id="A0A6J4KXN5"/>
<evidence type="ECO:0000256" key="1">
    <source>
        <dbReference type="SAM" id="MobiDB-lite"/>
    </source>
</evidence>
<name>A0A6J4KXN5_9CHLR</name>
<feature type="region of interest" description="Disordered" evidence="1">
    <location>
        <begin position="1"/>
        <end position="32"/>
    </location>
</feature>
<organism evidence="2">
    <name type="scientific">uncultured Chloroflexia bacterium</name>
    <dbReference type="NCBI Taxonomy" id="1672391"/>
    <lineage>
        <taxon>Bacteria</taxon>
        <taxon>Bacillati</taxon>
        <taxon>Chloroflexota</taxon>
        <taxon>Chloroflexia</taxon>
        <taxon>environmental samples</taxon>
    </lineage>
</organism>
<evidence type="ECO:0000313" key="2">
    <source>
        <dbReference type="EMBL" id="CAA9316827.1"/>
    </source>
</evidence>
<proteinExistence type="predicted"/>